<dbReference type="GO" id="GO:0004021">
    <property type="term" value="F:L-alanine:2-oxoglutarate aminotransferase activity"/>
    <property type="evidence" value="ECO:0007669"/>
    <property type="project" value="UniProtKB-EC"/>
</dbReference>
<name>A0A6M2BLC3_9GAMM</name>
<dbReference type="Proteomes" id="UP000472676">
    <property type="component" value="Unassembled WGS sequence"/>
</dbReference>
<accession>A0A6M2BLC3</accession>
<dbReference type="AlphaFoldDB" id="A0A6M2BLC3"/>
<reference evidence="5 6" key="1">
    <citation type="journal article" date="2014" name="Int. J. Syst. Evol. Microbiol.">
        <title>Solimonas terrae sp. nov., isolated from soil.</title>
        <authorList>
            <person name="Kim S.J."/>
            <person name="Moon J.Y."/>
            <person name="Weon H.Y."/>
            <person name="Ahn J.H."/>
            <person name="Chen W.M."/>
            <person name="Kwon S.W."/>
        </authorList>
    </citation>
    <scope>NUCLEOTIDE SEQUENCE [LARGE SCALE GENOMIC DNA]</scope>
    <source>
        <strain evidence="5 6">KIS83-12</strain>
    </source>
</reference>
<evidence type="ECO:0000259" key="4">
    <source>
        <dbReference type="Pfam" id="PF00155"/>
    </source>
</evidence>
<organism evidence="5 6">
    <name type="scientific">Solimonas terrae</name>
    <dbReference type="NCBI Taxonomy" id="1396819"/>
    <lineage>
        <taxon>Bacteria</taxon>
        <taxon>Pseudomonadati</taxon>
        <taxon>Pseudomonadota</taxon>
        <taxon>Gammaproteobacteria</taxon>
        <taxon>Nevskiales</taxon>
        <taxon>Nevskiaceae</taxon>
        <taxon>Solimonas</taxon>
    </lineage>
</organism>
<evidence type="ECO:0000313" key="5">
    <source>
        <dbReference type="EMBL" id="NGY03532.1"/>
    </source>
</evidence>
<proteinExistence type="predicted"/>
<dbReference type="EMBL" id="JAAMOW010000001">
    <property type="protein sequence ID" value="NGY03532.1"/>
    <property type="molecule type" value="Genomic_DNA"/>
</dbReference>
<comment type="cofactor">
    <cofactor evidence="1">
        <name>pyridoxal 5'-phosphate</name>
        <dbReference type="ChEBI" id="CHEBI:597326"/>
    </cofactor>
</comment>
<dbReference type="InterPro" id="IPR004839">
    <property type="entry name" value="Aminotransferase_I/II_large"/>
</dbReference>
<comment type="caution">
    <text evidence="5">The sequence shown here is derived from an EMBL/GenBank/DDBJ whole genome shotgun (WGS) entry which is preliminary data.</text>
</comment>
<dbReference type="InterPro" id="IPR015424">
    <property type="entry name" value="PyrdxlP-dep_Trfase"/>
</dbReference>
<dbReference type="InterPro" id="IPR050881">
    <property type="entry name" value="LL-DAP_aminotransferase"/>
</dbReference>
<evidence type="ECO:0000256" key="3">
    <source>
        <dbReference type="ARBA" id="ARBA00022679"/>
    </source>
</evidence>
<dbReference type="RefSeq" id="WP_166251017.1">
    <property type="nucleotide sequence ID" value="NZ_JAAMOW010000001.1"/>
</dbReference>
<dbReference type="Gene3D" id="3.40.640.10">
    <property type="entry name" value="Type I PLP-dependent aspartate aminotransferase-like (Major domain)"/>
    <property type="match status" value="1"/>
</dbReference>
<dbReference type="Pfam" id="PF00155">
    <property type="entry name" value="Aminotran_1_2"/>
    <property type="match status" value="1"/>
</dbReference>
<dbReference type="PANTHER" id="PTHR42832:SF1">
    <property type="entry name" value="GLUTAMATE-PYRUVATE AMINOTRANSFERASE ALAC"/>
    <property type="match status" value="1"/>
</dbReference>
<dbReference type="GO" id="GO:0030170">
    <property type="term" value="F:pyridoxal phosphate binding"/>
    <property type="evidence" value="ECO:0007669"/>
    <property type="project" value="InterPro"/>
</dbReference>
<dbReference type="Gene3D" id="3.90.1150.10">
    <property type="entry name" value="Aspartate Aminotransferase, domain 1"/>
    <property type="match status" value="1"/>
</dbReference>
<evidence type="ECO:0000313" key="6">
    <source>
        <dbReference type="Proteomes" id="UP000472676"/>
    </source>
</evidence>
<keyword evidence="6" id="KW-1185">Reference proteome</keyword>
<sequence>MKTVFPRIQRLPPYVFNIVGDLKKAARARGDDVIDFSMGNPDQPTPKHILDKLVEASVRGTDSDYVKPELHDEEGVHTHRYSVSKGIPRLRRAMARWYKQRYDVDLDPESEVIATIGSKEGLAHLAFATLGAGDVVLVPNPAYPIHPYGVVLAGADVRHVRMTPDVDFFEELQKAIKESWPAPKMLILNFPGNPTTQCVELDFFEKVVAICRENEIWLVHDLAYADIVFDGYTAPSVMQVPGAKDVAVEFFTLSKSYNMPGWRVGFMVGNPTLVAALARIKSYLDYGMFTPIQVAAIAALEGPQQCVAEIRHMYEHRRNVLCDGLNAAGWKVEKPKATMFVWAEIPEPFKAMGSLEFAKKLMEEAKVAVSPGIGFGEYGDTHVRFALIENEHRTRQAIRGIKKMLKGEASRLP</sequence>
<evidence type="ECO:0000256" key="2">
    <source>
        <dbReference type="ARBA" id="ARBA00022576"/>
    </source>
</evidence>
<dbReference type="SUPFAM" id="SSF53383">
    <property type="entry name" value="PLP-dependent transferases"/>
    <property type="match status" value="1"/>
</dbReference>
<dbReference type="PANTHER" id="PTHR42832">
    <property type="entry name" value="AMINO ACID AMINOTRANSFERASE"/>
    <property type="match status" value="1"/>
</dbReference>
<dbReference type="InterPro" id="IPR015422">
    <property type="entry name" value="PyrdxlP-dep_Trfase_small"/>
</dbReference>
<dbReference type="CDD" id="cd00609">
    <property type="entry name" value="AAT_like"/>
    <property type="match status" value="1"/>
</dbReference>
<gene>
    <name evidence="5" type="primary">alaC</name>
    <name evidence="5" type="ORF">G7Y85_02015</name>
</gene>
<evidence type="ECO:0000256" key="1">
    <source>
        <dbReference type="ARBA" id="ARBA00001933"/>
    </source>
</evidence>
<dbReference type="InterPro" id="IPR015421">
    <property type="entry name" value="PyrdxlP-dep_Trfase_major"/>
</dbReference>
<dbReference type="NCBIfam" id="NF006033">
    <property type="entry name" value="PRK08175.1"/>
    <property type="match status" value="1"/>
</dbReference>
<protein>
    <submittedName>
        <fullName evidence="5">Alanine transaminase</fullName>
        <ecNumber evidence="5">2.6.1.2</ecNumber>
    </submittedName>
</protein>
<dbReference type="EC" id="2.6.1.2" evidence="5"/>
<feature type="domain" description="Aminotransferase class I/classII large" evidence="4">
    <location>
        <begin position="32"/>
        <end position="387"/>
    </location>
</feature>
<keyword evidence="3 5" id="KW-0808">Transferase</keyword>
<keyword evidence="2 5" id="KW-0032">Aminotransferase</keyword>